<feature type="compositionally biased region" description="Basic and acidic residues" evidence="1">
    <location>
        <begin position="340"/>
        <end position="355"/>
    </location>
</feature>
<sequence length="417" mass="44850">MVLSRRIVVDDVSPRIQYDAGWAVADASALNAVGNYGAVYRGTTHSTTLDGAQLRFAFAGTFVDVVGSIGVVKLADGTYDPTWECTVDGIAIPQPNPTFPFPENHWSLCGQDNIPPGQHTLQIMVHTTQGRAFYLDNIVYRPVDEEGWNVDGAIVEYPNTDADVTFGAGWEQWGAQNITRTSGAQVALDFHGTEVMLIGFIPIELPPNSTTATYTIDDASPVTVNLPGIAPGLTVTQYNAVIFSAANLAPKPHHLVVTYHGDQSHTPLPVGSFHVVNAIGTSTVSSGPSGTPTQEIPSRHVATQNVALIVGIVIGCLVLAAAIIISTLYSIKHRRKRLRADAEAREPQPFADHRRGPQLSRSQRKQIAPMTAGTISEKLAGNSTTSPRRVVQHHEDSGLRYGPALEVVDIPPTYTQD</sequence>
<dbReference type="EMBL" id="JACAZF010000003">
    <property type="protein sequence ID" value="KAF7310152.1"/>
    <property type="molecule type" value="Genomic_DNA"/>
</dbReference>
<dbReference type="OrthoDB" id="3029306at2759"/>
<dbReference type="RefSeq" id="XP_037223602.1">
    <property type="nucleotide sequence ID" value="XM_037360717.1"/>
</dbReference>
<protein>
    <submittedName>
        <fullName evidence="3">Uncharacterized protein</fullName>
    </submittedName>
</protein>
<proteinExistence type="predicted"/>
<keyword evidence="2" id="KW-0472">Membrane</keyword>
<accession>A0A8H6T572</accession>
<keyword evidence="4" id="KW-1185">Reference proteome</keyword>
<evidence type="ECO:0000313" key="4">
    <source>
        <dbReference type="Proteomes" id="UP000636479"/>
    </source>
</evidence>
<comment type="caution">
    <text evidence="3">The sequence shown here is derived from an EMBL/GenBank/DDBJ whole genome shotgun (WGS) entry which is preliminary data.</text>
</comment>
<dbReference type="AlphaFoldDB" id="A0A8H6T572"/>
<dbReference type="Gene3D" id="2.60.120.260">
    <property type="entry name" value="Galactose-binding domain-like"/>
    <property type="match status" value="1"/>
</dbReference>
<evidence type="ECO:0000313" key="3">
    <source>
        <dbReference type="EMBL" id="KAF7310152.1"/>
    </source>
</evidence>
<reference evidence="3" key="1">
    <citation type="submission" date="2020-05" db="EMBL/GenBank/DDBJ databases">
        <title>Mycena genomes resolve the evolution of fungal bioluminescence.</title>
        <authorList>
            <person name="Tsai I.J."/>
        </authorList>
    </citation>
    <scope>NUCLEOTIDE SEQUENCE</scope>
    <source>
        <strain evidence="3">171206Taipei</strain>
    </source>
</reference>
<keyword evidence="2" id="KW-1133">Transmembrane helix</keyword>
<organism evidence="3 4">
    <name type="scientific">Mycena indigotica</name>
    <dbReference type="NCBI Taxonomy" id="2126181"/>
    <lineage>
        <taxon>Eukaryota</taxon>
        <taxon>Fungi</taxon>
        <taxon>Dikarya</taxon>
        <taxon>Basidiomycota</taxon>
        <taxon>Agaricomycotina</taxon>
        <taxon>Agaricomycetes</taxon>
        <taxon>Agaricomycetidae</taxon>
        <taxon>Agaricales</taxon>
        <taxon>Marasmiineae</taxon>
        <taxon>Mycenaceae</taxon>
        <taxon>Mycena</taxon>
    </lineage>
</organism>
<evidence type="ECO:0000256" key="1">
    <source>
        <dbReference type="SAM" id="MobiDB-lite"/>
    </source>
</evidence>
<dbReference type="Proteomes" id="UP000636479">
    <property type="component" value="Unassembled WGS sequence"/>
</dbReference>
<gene>
    <name evidence="3" type="ORF">MIND_00388600</name>
</gene>
<feature type="region of interest" description="Disordered" evidence="1">
    <location>
        <begin position="340"/>
        <end position="396"/>
    </location>
</feature>
<keyword evidence="2" id="KW-0812">Transmembrane</keyword>
<name>A0A8H6T572_9AGAR</name>
<dbReference type="GeneID" id="59343233"/>
<feature type="transmembrane region" description="Helical" evidence="2">
    <location>
        <begin position="306"/>
        <end position="329"/>
    </location>
</feature>
<evidence type="ECO:0000256" key="2">
    <source>
        <dbReference type="SAM" id="Phobius"/>
    </source>
</evidence>